<dbReference type="EMBL" id="KY463470">
    <property type="protein sequence ID" value="ATX60374.1"/>
    <property type="molecule type" value="Genomic_DNA"/>
</dbReference>
<keyword evidence="2" id="KW-0805">Transcription regulation</keyword>
<dbReference type="GO" id="GO:0003677">
    <property type="term" value="F:DNA binding"/>
    <property type="evidence" value="ECO:0007669"/>
    <property type="project" value="UniProtKB-KW"/>
</dbReference>
<dbReference type="Pfam" id="PF00847">
    <property type="entry name" value="AP2"/>
    <property type="match status" value="1"/>
</dbReference>
<dbReference type="PROSITE" id="PS51032">
    <property type="entry name" value="AP2_ERF"/>
    <property type="match status" value="1"/>
</dbReference>
<reference evidence="7" key="1">
    <citation type="submission" date="2017-01" db="EMBL/GenBank/DDBJ databases">
        <authorList>
            <person name="Mah S.A."/>
            <person name="Swanson W.J."/>
            <person name="Moy G.W."/>
            <person name="Vacquier V.D."/>
        </authorList>
    </citation>
    <scope>NUCLEOTIDE SEQUENCE</scope>
    <source>
        <tissue evidence="7">Root</tissue>
    </source>
</reference>
<evidence type="ECO:0000256" key="2">
    <source>
        <dbReference type="ARBA" id="ARBA00023015"/>
    </source>
</evidence>
<dbReference type="PANTHER" id="PTHR31190">
    <property type="entry name" value="DNA-BINDING DOMAIN"/>
    <property type="match status" value="1"/>
</dbReference>
<accession>A0A2H4Q775</accession>
<dbReference type="AlphaFoldDB" id="A0A2H4Q775"/>
<dbReference type="Gene3D" id="3.30.730.10">
    <property type="entry name" value="AP2/ERF domain"/>
    <property type="match status" value="1"/>
</dbReference>
<dbReference type="InterPro" id="IPR016177">
    <property type="entry name" value="DNA-bd_dom_sf"/>
</dbReference>
<organism evidence="7">
    <name type="scientific">Taxodium sp. 'Zhongshanshan'</name>
    <dbReference type="NCBI Taxonomy" id="1867930"/>
    <lineage>
        <taxon>Eukaryota</taxon>
        <taxon>Viridiplantae</taxon>
        <taxon>Streptophyta</taxon>
        <taxon>Embryophyta</taxon>
        <taxon>Tracheophyta</taxon>
        <taxon>Spermatophyta</taxon>
        <taxon>Pinopsida</taxon>
        <taxon>Pinidae</taxon>
        <taxon>Conifers II</taxon>
        <taxon>Cupressales</taxon>
        <taxon>Cupressaceae</taxon>
        <taxon>Taxodium</taxon>
    </lineage>
</organism>
<protein>
    <submittedName>
        <fullName evidence="7">Ethylene-responsive transcription factor ERF11</fullName>
    </submittedName>
</protein>
<dbReference type="InterPro" id="IPR036955">
    <property type="entry name" value="AP2/ERF_dom_sf"/>
</dbReference>
<proteinExistence type="predicted"/>
<dbReference type="SUPFAM" id="SSF54171">
    <property type="entry name" value="DNA-binding domain"/>
    <property type="match status" value="1"/>
</dbReference>
<dbReference type="PANTHER" id="PTHR31190:SF376">
    <property type="entry name" value="EREB-LIKE PROTEIN"/>
    <property type="match status" value="1"/>
</dbReference>
<dbReference type="FunFam" id="3.30.730.10:FF:000001">
    <property type="entry name" value="Ethylene-responsive transcription factor 2"/>
    <property type="match status" value="1"/>
</dbReference>
<comment type="subcellular location">
    <subcellularLocation>
        <location evidence="1">Nucleus</location>
    </subcellularLocation>
</comment>
<keyword evidence="3" id="KW-0238">DNA-binding</keyword>
<evidence type="ECO:0000256" key="1">
    <source>
        <dbReference type="ARBA" id="ARBA00004123"/>
    </source>
</evidence>
<dbReference type="GO" id="GO:0005634">
    <property type="term" value="C:nucleus"/>
    <property type="evidence" value="ECO:0007669"/>
    <property type="project" value="UniProtKB-SubCell"/>
</dbReference>
<evidence type="ECO:0000256" key="3">
    <source>
        <dbReference type="ARBA" id="ARBA00023125"/>
    </source>
</evidence>
<keyword evidence="5" id="KW-0539">Nucleus</keyword>
<dbReference type="GO" id="GO:0003700">
    <property type="term" value="F:DNA-binding transcription factor activity"/>
    <property type="evidence" value="ECO:0007669"/>
    <property type="project" value="InterPro"/>
</dbReference>
<sequence length="368" mass="41484">MTVKSGGLHALNNPLFLRLKQPAIACFLDFVCKEKMCGGSIISKFIAGKTNGRKTTVRDIWTDFDKFSEYHLGKGPHQAPCQKGEEELVVKKVVEKKRKAHHLYRGVRQRPSGKWAAEIRDPIKGVRVWLGTYNSVEDAAIAYDHEARKIRGKKAKLNFPAQPITTDKSTDKVNVSVQSVLDPWKSYSSQISEEESVVVPAANYEKKREWLSPEVSEAAVHKYMENLERVLELKPQSATQQCFSLGFHDNNGGLSCYQSQDMTSSSSSSINRDKTHESFCESESSVSLDSILEEASERRTQLESPRSYESVEGLIESEMGLFESPYFGARQNECPEEACLGGLPFLKRENQLDQAWIESEESLWTAIF</sequence>
<name>A0A2H4Q775_9CONI</name>
<evidence type="ECO:0000256" key="4">
    <source>
        <dbReference type="ARBA" id="ARBA00023163"/>
    </source>
</evidence>
<dbReference type="PRINTS" id="PR00367">
    <property type="entry name" value="ETHRSPELEMNT"/>
</dbReference>
<dbReference type="GO" id="GO:0009873">
    <property type="term" value="P:ethylene-activated signaling pathway"/>
    <property type="evidence" value="ECO:0007669"/>
    <property type="project" value="InterPro"/>
</dbReference>
<evidence type="ECO:0000259" key="6">
    <source>
        <dbReference type="PROSITE" id="PS51032"/>
    </source>
</evidence>
<dbReference type="SMART" id="SM00380">
    <property type="entry name" value="AP2"/>
    <property type="match status" value="1"/>
</dbReference>
<evidence type="ECO:0000313" key="7">
    <source>
        <dbReference type="EMBL" id="ATX60374.1"/>
    </source>
</evidence>
<dbReference type="InterPro" id="IPR001471">
    <property type="entry name" value="AP2/ERF_dom"/>
</dbReference>
<evidence type="ECO:0000256" key="5">
    <source>
        <dbReference type="ARBA" id="ARBA00023242"/>
    </source>
</evidence>
<feature type="domain" description="AP2/ERF" evidence="6">
    <location>
        <begin position="103"/>
        <end position="160"/>
    </location>
</feature>
<dbReference type="CDD" id="cd00018">
    <property type="entry name" value="AP2"/>
    <property type="match status" value="1"/>
</dbReference>
<keyword evidence="4" id="KW-0804">Transcription</keyword>
<gene>
    <name evidence="7" type="primary">ERF11</name>
</gene>
<dbReference type="InterPro" id="IPR044808">
    <property type="entry name" value="ERF_plant"/>
</dbReference>